<name>A0A454XLL8_PRIPA</name>
<sequence>MNFAEQMVVVPSLILDASRNFSSPLYNSVSSFVGQFYSEQEKACDQVFHAFDELTC</sequence>
<reference evidence="1" key="2">
    <citation type="submission" date="2022-06" db="UniProtKB">
        <authorList>
            <consortium name="EnsemblMetazoa"/>
        </authorList>
    </citation>
    <scope>IDENTIFICATION</scope>
    <source>
        <strain evidence="1">PS312</strain>
    </source>
</reference>
<evidence type="ECO:0000313" key="1">
    <source>
        <dbReference type="EnsemblMetazoa" id="PPA35735.1"/>
    </source>
</evidence>
<accession>A0A454XLL8</accession>
<protein>
    <submittedName>
        <fullName evidence="1">Uncharacterized protein</fullName>
    </submittedName>
</protein>
<proteinExistence type="predicted"/>
<dbReference type="Proteomes" id="UP000005239">
    <property type="component" value="Unassembled WGS sequence"/>
</dbReference>
<keyword evidence="2" id="KW-1185">Reference proteome</keyword>
<reference evidence="2" key="1">
    <citation type="journal article" date="2008" name="Nat. Genet.">
        <title>The Pristionchus pacificus genome provides a unique perspective on nematode lifestyle and parasitism.</title>
        <authorList>
            <person name="Dieterich C."/>
            <person name="Clifton S.W."/>
            <person name="Schuster L.N."/>
            <person name="Chinwalla A."/>
            <person name="Delehaunty K."/>
            <person name="Dinkelacker I."/>
            <person name="Fulton L."/>
            <person name="Fulton R."/>
            <person name="Godfrey J."/>
            <person name="Minx P."/>
            <person name="Mitreva M."/>
            <person name="Roeseler W."/>
            <person name="Tian H."/>
            <person name="Witte H."/>
            <person name="Yang S.P."/>
            <person name="Wilson R.K."/>
            <person name="Sommer R.J."/>
        </authorList>
    </citation>
    <scope>NUCLEOTIDE SEQUENCE [LARGE SCALE GENOMIC DNA]</scope>
    <source>
        <strain evidence="2">PS312</strain>
    </source>
</reference>
<gene>
    <name evidence="1" type="primary">WBGene00274104</name>
</gene>
<evidence type="ECO:0000313" key="2">
    <source>
        <dbReference type="Proteomes" id="UP000005239"/>
    </source>
</evidence>
<dbReference type="EnsemblMetazoa" id="PPA35735.1">
    <property type="protein sequence ID" value="PPA35735.1"/>
    <property type="gene ID" value="WBGene00274104"/>
</dbReference>
<organism evidence="1 2">
    <name type="scientific">Pristionchus pacificus</name>
    <name type="common">Parasitic nematode worm</name>
    <dbReference type="NCBI Taxonomy" id="54126"/>
    <lineage>
        <taxon>Eukaryota</taxon>
        <taxon>Metazoa</taxon>
        <taxon>Ecdysozoa</taxon>
        <taxon>Nematoda</taxon>
        <taxon>Chromadorea</taxon>
        <taxon>Rhabditida</taxon>
        <taxon>Rhabditina</taxon>
        <taxon>Diplogasteromorpha</taxon>
        <taxon>Diplogasteroidea</taxon>
        <taxon>Neodiplogasteridae</taxon>
        <taxon>Pristionchus</taxon>
    </lineage>
</organism>
<dbReference type="AlphaFoldDB" id="A0A454XLL8"/>
<accession>A0A8R1UM67</accession>